<dbReference type="InterPro" id="IPR001789">
    <property type="entry name" value="Sig_transdc_resp-reg_receiver"/>
</dbReference>
<name>A0A1G2M6S6_9BACT</name>
<accession>A0A1G2M6S6</accession>
<dbReference type="EMBL" id="MHRF01000001">
    <property type="protein sequence ID" value="OHA18762.1"/>
    <property type="molecule type" value="Genomic_DNA"/>
</dbReference>
<proteinExistence type="predicted"/>
<evidence type="ECO:0000256" key="1">
    <source>
        <dbReference type="PROSITE-ProRule" id="PRU00169"/>
    </source>
</evidence>
<comment type="caution">
    <text evidence="3">The sequence shown here is derived from an EMBL/GenBank/DDBJ whole genome shotgun (WGS) entry which is preliminary data.</text>
</comment>
<keyword evidence="1" id="KW-0597">Phosphoprotein</keyword>
<feature type="modified residue" description="4-aspartylphosphate" evidence="1">
    <location>
        <position position="55"/>
    </location>
</feature>
<dbReference type="InterPro" id="IPR011006">
    <property type="entry name" value="CheY-like_superfamily"/>
</dbReference>
<dbReference type="Gene3D" id="3.40.50.2300">
    <property type="match status" value="1"/>
</dbReference>
<gene>
    <name evidence="3" type="ORF">A2664_04620</name>
</gene>
<dbReference type="SMART" id="SM00448">
    <property type="entry name" value="REC"/>
    <property type="match status" value="1"/>
</dbReference>
<dbReference type="SUPFAM" id="SSF52172">
    <property type="entry name" value="CheY-like"/>
    <property type="match status" value="1"/>
</dbReference>
<dbReference type="STRING" id="1802301.A2664_04620"/>
<dbReference type="Pfam" id="PF00072">
    <property type="entry name" value="Response_reg"/>
    <property type="match status" value="1"/>
</dbReference>
<sequence length="131" mass="14207">MTKVLVVEEEAALKKLIIQALEDVGLQVVSAFSLRGGFDALHSYKPGAISVAFIDWQFEDGTSQLLIADAVRCNVGQIVVMSGGQKPEVWPQARHAGADSFLSKPLDFKSAVFYKHLASSLVAAWSKESSR</sequence>
<dbReference type="AlphaFoldDB" id="A0A1G2M6S6"/>
<reference evidence="3 4" key="1">
    <citation type="journal article" date="2016" name="Nat. Commun.">
        <title>Thousands of microbial genomes shed light on interconnected biogeochemical processes in an aquifer system.</title>
        <authorList>
            <person name="Anantharaman K."/>
            <person name="Brown C.T."/>
            <person name="Hug L.A."/>
            <person name="Sharon I."/>
            <person name="Castelle C.J."/>
            <person name="Probst A.J."/>
            <person name="Thomas B.C."/>
            <person name="Singh A."/>
            <person name="Wilkins M.J."/>
            <person name="Karaoz U."/>
            <person name="Brodie E.L."/>
            <person name="Williams K.H."/>
            <person name="Hubbard S.S."/>
            <person name="Banfield J.F."/>
        </authorList>
    </citation>
    <scope>NUCLEOTIDE SEQUENCE [LARGE SCALE GENOMIC DNA]</scope>
</reference>
<evidence type="ECO:0000313" key="3">
    <source>
        <dbReference type="EMBL" id="OHA18762.1"/>
    </source>
</evidence>
<dbReference type="CDD" id="cd00156">
    <property type="entry name" value="REC"/>
    <property type="match status" value="1"/>
</dbReference>
<dbReference type="Proteomes" id="UP000178873">
    <property type="component" value="Unassembled WGS sequence"/>
</dbReference>
<organism evidence="3 4">
    <name type="scientific">Candidatus Taylorbacteria bacterium RIFCSPHIGHO2_01_FULL_46_22b</name>
    <dbReference type="NCBI Taxonomy" id="1802301"/>
    <lineage>
        <taxon>Bacteria</taxon>
        <taxon>Candidatus Tayloriibacteriota</taxon>
    </lineage>
</organism>
<evidence type="ECO:0000259" key="2">
    <source>
        <dbReference type="PROSITE" id="PS50110"/>
    </source>
</evidence>
<protein>
    <recommendedName>
        <fullName evidence="2">Response regulatory domain-containing protein</fullName>
    </recommendedName>
</protein>
<evidence type="ECO:0000313" key="4">
    <source>
        <dbReference type="Proteomes" id="UP000178873"/>
    </source>
</evidence>
<feature type="domain" description="Response regulatory" evidence="2">
    <location>
        <begin position="3"/>
        <end position="119"/>
    </location>
</feature>
<dbReference type="PROSITE" id="PS50110">
    <property type="entry name" value="RESPONSE_REGULATORY"/>
    <property type="match status" value="1"/>
</dbReference>
<dbReference type="GO" id="GO:0000160">
    <property type="term" value="P:phosphorelay signal transduction system"/>
    <property type="evidence" value="ECO:0007669"/>
    <property type="project" value="InterPro"/>
</dbReference>